<comment type="caution">
    <text evidence="2">The sequence shown here is derived from an EMBL/GenBank/DDBJ whole genome shotgun (WGS) entry which is preliminary data.</text>
</comment>
<dbReference type="AlphaFoldDB" id="A0AAD5P9X3"/>
<keyword evidence="3" id="KW-1185">Reference proteome</keyword>
<evidence type="ECO:0000313" key="2">
    <source>
        <dbReference type="EMBL" id="KAI9251909.1"/>
    </source>
</evidence>
<sequence>MAFTIRSSVNSEEVSSILYPWVEKENWDPGFDGKDIQCAYYPSDPKSFFFGTLPQEQQDNKDDKKKDRVVSSICAIQHDDNTGYIAFYVVEPSHRKNGYGLKTFNHALQHLSTCPWIGLDAVEAQMETYKKSGFVVQTPSKRYVGGIQYHIKTMAASPETTSGDTVVDLTSVAIDKLIQQDHRYTDMHRPTFVSHWVEYHIKHAYGLALVDPKNPEQVTGFGCMRRCASGTYRIAPLYADTPDHAFDLAIRLTAMVKEEDAQFAVDAWLATDAPKVLFEDKFGWKSISTMYRMWRKGASTEQDTQPPLGLSNGFFAIASPEVG</sequence>
<reference evidence="2" key="1">
    <citation type="journal article" date="2022" name="IScience">
        <title>Evolution of zygomycete secretomes and the origins of terrestrial fungal ecologies.</title>
        <authorList>
            <person name="Chang Y."/>
            <person name="Wang Y."/>
            <person name="Mondo S."/>
            <person name="Ahrendt S."/>
            <person name="Andreopoulos W."/>
            <person name="Barry K."/>
            <person name="Beard J."/>
            <person name="Benny G.L."/>
            <person name="Blankenship S."/>
            <person name="Bonito G."/>
            <person name="Cuomo C."/>
            <person name="Desiro A."/>
            <person name="Gervers K.A."/>
            <person name="Hundley H."/>
            <person name="Kuo A."/>
            <person name="LaButti K."/>
            <person name="Lang B.F."/>
            <person name="Lipzen A."/>
            <person name="O'Donnell K."/>
            <person name="Pangilinan J."/>
            <person name="Reynolds N."/>
            <person name="Sandor L."/>
            <person name="Smith M.E."/>
            <person name="Tsang A."/>
            <person name="Grigoriev I.V."/>
            <person name="Stajich J.E."/>
            <person name="Spatafora J.W."/>
        </authorList>
    </citation>
    <scope>NUCLEOTIDE SEQUENCE</scope>
    <source>
        <strain evidence="2">RSA 2281</strain>
    </source>
</reference>
<evidence type="ECO:0000259" key="1">
    <source>
        <dbReference type="PROSITE" id="PS51186"/>
    </source>
</evidence>
<name>A0AAD5P9X3_9FUNG</name>
<dbReference type="GO" id="GO:0016747">
    <property type="term" value="F:acyltransferase activity, transferring groups other than amino-acyl groups"/>
    <property type="evidence" value="ECO:0007669"/>
    <property type="project" value="InterPro"/>
</dbReference>
<dbReference type="Gene3D" id="3.40.630.90">
    <property type="match status" value="1"/>
</dbReference>
<dbReference type="InterPro" id="IPR016181">
    <property type="entry name" value="Acyl_CoA_acyltransferase"/>
</dbReference>
<dbReference type="PROSITE" id="PS51186">
    <property type="entry name" value="GNAT"/>
    <property type="match status" value="1"/>
</dbReference>
<evidence type="ECO:0000313" key="3">
    <source>
        <dbReference type="Proteomes" id="UP001209540"/>
    </source>
</evidence>
<dbReference type="PANTHER" id="PTHR47237">
    <property type="entry name" value="SLL0310 PROTEIN"/>
    <property type="match status" value="1"/>
</dbReference>
<accession>A0AAD5P9X3</accession>
<gene>
    <name evidence="2" type="ORF">BDA99DRAFT_541304</name>
</gene>
<dbReference type="SUPFAM" id="SSF55729">
    <property type="entry name" value="Acyl-CoA N-acyltransferases (Nat)"/>
    <property type="match status" value="1"/>
</dbReference>
<dbReference type="Proteomes" id="UP001209540">
    <property type="component" value="Unassembled WGS sequence"/>
</dbReference>
<dbReference type="InterPro" id="IPR041496">
    <property type="entry name" value="YitH/HolE_GNAT"/>
</dbReference>
<dbReference type="EMBL" id="JAIXMP010000029">
    <property type="protein sequence ID" value="KAI9251909.1"/>
    <property type="molecule type" value="Genomic_DNA"/>
</dbReference>
<proteinExistence type="predicted"/>
<feature type="domain" description="N-acetyltransferase" evidence="1">
    <location>
        <begin position="20"/>
        <end position="155"/>
    </location>
</feature>
<dbReference type="Pfam" id="PF00583">
    <property type="entry name" value="Acetyltransf_1"/>
    <property type="match status" value="1"/>
</dbReference>
<dbReference type="InterPro" id="IPR052729">
    <property type="entry name" value="Acyl/Acetyltrans_Enzymes"/>
</dbReference>
<dbReference type="InterPro" id="IPR000182">
    <property type="entry name" value="GNAT_dom"/>
</dbReference>
<dbReference type="CDD" id="cd04301">
    <property type="entry name" value="NAT_SF"/>
    <property type="match status" value="1"/>
</dbReference>
<protein>
    <recommendedName>
        <fullName evidence="1">N-acetyltransferase domain-containing protein</fullName>
    </recommendedName>
</protein>
<dbReference type="PANTHER" id="PTHR47237:SF1">
    <property type="entry name" value="SLL0310 PROTEIN"/>
    <property type="match status" value="1"/>
</dbReference>
<reference evidence="2" key="2">
    <citation type="submission" date="2023-02" db="EMBL/GenBank/DDBJ databases">
        <authorList>
            <consortium name="DOE Joint Genome Institute"/>
            <person name="Mondo S.J."/>
            <person name="Chang Y."/>
            <person name="Wang Y."/>
            <person name="Ahrendt S."/>
            <person name="Andreopoulos W."/>
            <person name="Barry K."/>
            <person name="Beard J."/>
            <person name="Benny G.L."/>
            <person name="Blankenship S."/>
            <person name="Bonito G."/>
            <person name="Cuomo C."/>
            <person name="Desiro A."/>
            <person name="Gervers K.A."/>
            <person name="Hundley H."/>
            <person name="Kuo A."/>
            <person name="LaButti K."/>
            <person name="Lang B.F."/>
            <person name="Lipzen A."/>
            <person name="O'Donnell K."/>
            <person name="Pangilinan J."/>
            <person name="Reynolds N."/>
            <person name="Sandor L."/>
            <person name="Smith M.W."/>
            <person name="Tsang A."/>
            <person name="Grigoriev I.V."/>
            <person name="Stajich J.E."/>
            <person name="Spatafora J.W."/>
        </authorList>
    </citation>
    <scope>NUCLEOTIDE SEQUENCE</scope>
    <source>
        <strain evidence="2">RSA 2281</strain>
    </source>
</reference>
<organism evidence="2 3">
    <name type="scientific">Phascolomyces articulosus</name>
    <dbReference type="NCBI Taxonomy" id="60185"/>
    <lineage>
        <taxon>Eukaryota</taxon>
        <taxon>Fungi</taxon>
        <taxon>Fungi incertae sedis</taxon>
        <taxon>Mucoromycota</taxon>
        <taxon>Mucoromycotina</taxon>
        <taxon>Mucoromycetes</taxon>
        <taxon>Mucorales</taxon>
        <taxon>Lichtheimiaceae</taxon>
        <taxon>Phascolomyces</taxon>
    </lineage>
</organism>
<dbReference type="Gene3D" id="3.40.630.30">
    <property type="match status" value="1"/>
</dbReference>
<dbReference type="Pfam" id="PF18014">
    <property type="entry name" value="Acetyltransf_18"/>
    <property type="match status" value="1"/>
</dbReference>